<dbReference type="Gene3D" id="3.40.50.1820">
    <property type="entry name" value="alpha/beta hydrolase"/>
    <property type="match status" value="1"/>
</dbReference>
<dbReference type="InterPro" id="IPR029058">
    <property type="entry name" value="AB_hydrolase_fold"/>
</dbReference>
<dbReference type="GO" id="GO:0004185">
    <property type="term" value="F:serine-type carboxypeptidase activity"/>
    <property type="evidence" value="ECO:0007669"/>
    <property type="project" value="InterPro"/>
</dbReference>
<dbReference type="Pfam" id="PF00450">
    <property type="entry name" value="Peptidase_S10"/>
    <property type="match status" value="1"/>
</dbReference>
<feature type="signal peptide" evidence="1">
    <location>
        <begin position="1"/>
        <end position="21"/>
    </location>
</feature>
<feature type="chain" id="PRO_5026315638" evidence="1">
    <location>
        <begin position="22"/>
        <end position="491"/>
    </location>
</feature>
<dbReference type="AlphaFoldDB" id="A0A6I4T6S8"/>
<name>A0A6I4T6S8_9SPHN</name>
<dbReference type="Proteomes" id="UP000438476">
    <property type="component" value="Unassembled WGS sequence"/>
</dbReference>
<keyword evidence="3" id="KW-1185">Reference proteome</keyword>
<accession>A0A6I4T6S8</accession>
<proteinExistence type="predicted"/>
<dbReference type="InterPro" id="IPR001563">
    <property type="entry name" value="Peptidase_S10"/>
</dbReference>
<keyword evidence="1" id="KW-0732">Signal</keyword>
<reference evidence="2 3" key="1">
    <citation type="submission" date="2019-12" db="EMBL/GenBank/DDBJ databases">
        <title>Genomic-based taxomic classification of the family Erythrobacteraceae.</title>
        <authorList>
            <person name="Xu L."/>
        </authorList>
    </citation>
    <scope>NUCLEOTIDE SEQUENCE [LARGE SCALE GENOMIC DNA]</scope>
    <source>
        <strain evidence="2 3">LMG 29518</strain>
    </source>
</reference>
<dbReference type="EMBL" id="WTYT01000004">
    <property type="protein sequence ID" value="MXO66169.1"/>
    <property type="molecule type" value="Genomic_DNA"/>
</dbReference>
<protein>
    <submittedName>
        <fullName evidence="2">Peptidase S10</fullName>
    </submittedName>
</protein>
<evidence type="ECO:0000313" key="2">
    <source>
        <dbReference type="EMBL" id="MXO66169.1"/>
    </source>
</evidence>
<comment type="caution">
    <text evidence="2">The sequence shown here is derived from an EMBL/GenBank/DDBJ whole genome shotgun (WGS) entry which is preliminary data.</text>
</comment>
<dbReference type="RefSeq" id="WP_160736605.1">
    <property type="nucleotide sequence ID" value="NZ_WTYT01000004.1"/>
</dbReference>
<dbReference type="OrthoDB" id="9770107at2"/>
<evidence type="ECO:0000256" key="1">
    <source>
        <dbReference type="SAM" id="SignalP"/>
    </source>
</evidence>
<dbReference type="GO" id="GO:0006508">
    <property type="term" value="P:proteolysis"/>
    <property type="evidence" value="ECO:0007669"/>
    <property type="project" value="InterPro"/>
</dbReference>
<organism evidence="2 3">
    <name type="scientific">Altericroceibacterium endophyticum</name>
    <dbReference type="NCBI Taxonomy" id="1808508"/>
    <lineage>
        <taxon>Bacteria</taxon>
        <taxon>Pseudomonadati</taxon>
        <taxon>Pseudomonadota</taxon>
        <taxon>Alphaproteobacteria</taxon>
        <taxon>Sphingomonadales</taxon>
        <taxon>Erythrobacteraceae</taxon>
        <taxon>Altericroceibacterium</taxon>
    </lineage>
</organism>
<dbReference type="PROSITE" id="PS51257">
    <property type="entry name" value="PROKAR_LIPOPROTEIN"/>
    <property type="match status" value="1"/>
</dbReference>
<dbReference type="SUPFAM" id="SSF53474">
    <property type="entry name" value="alpha/beta-Hydrolases"/>
    <property type="match status" value="1"/>
</dbReference>
<sequence>MRPWAFTAPLIVLSLSLAGCASSPRVSRLAEQIEQRLPDCAAGAVQSDHSVEIDGKAVKYHACAGTLTVTDADGSALGNIFYTAYLAGKAEENRPLTFIWNGGPGADSRLLHFHALGPRVLEDGVLVDNDASPLNVSDLVFVDPAGTGFSRAIGPEEASTLYSTVGDIAATSDFIQRFRSAYGRDKSKLFLVGESFGTWRASGVAETLEDEGTRVTGIGLISGGIPLGEIKDRALMRALSLPNRTATALALDKLPPTLQLAPESAMAQSENWARKIWYPALRDPDALSLPRKIAVIAGLMRYQGLSPAQIDTKTLWVSPKAFREGLLADQGKVLDVFDMRQVMPTETEENSAKADQAVIAYYRDTLGYQLDEYAGIDTAPLPVGDSWQYDQSPITRESLARAMAGEGPPSPSQPWTRRVMEKNRDLRVWVAAGLYDSLNSCAANEATIANLAPQLAERFTLKCYAGGHMMYEAEGQRQPFDRDIAAFLAKD</sequence>
<evidence type="ECO:0000313" key="3">
    <source>
        <dbReference type="Proteomes" id="UP000438476"/>
    </source>
</evidence>
<gene>
    <name evidence="2" type="ORF">GRI91_10415</name>
</gene>